<evidence type="ECO:0000313" key="2">
    <source>
        <dbReference type="Proteomes" id="UP000254817"/>
    </source>
</evidence>
<name>A0A376MXQ1_ECOLX</name>
<evidence type="ECO:0000313" key="1">
    <source>
        <dbReference type="EMBL" id="STG54814.1"/>
    </source>
</evidence>
<accession>A0A376MXQ1</accession>
<dbReference type="EMBL" id="UGAW01000001">
    <property type="protein sequence ID" value="STG54814.1"/>
    <property type="molecule type" value="Genomic_DNA"/>
</dbReference>
<proteinExistence type="predicted"/>
<dbReference type="AlphaFoldDB" id="A0A376MXQ1"/>
<gene>
    <name evidence="1" type="ORF">NCTC11112_05414</name>
</gene>
<dbReference type="Proteomes" id="UP000254817">
    <property type="component" value="Unassembled WGS sequence"/>
</dbReference>
<organism evidence="1 2">
    <name type="scientific">Escherichia coli</name>
    <dbReference type="NCBI Taxonomy" id="562"/>
    <lineage>
        <taxon>Bacteria</taxon>
        <taxon>Pseudomonadati</taxon>
        <taxon>Pseudomonadota</taxon>
        <taxon>Gammaproteobacteria</taxon>
        <taxon>Enterobacterales</taxon>
        <taxon>Enterobacteriaceae</taxon>
        <taxon>Escherichia</taxon>
    </lineage>
</organism>
<reference evidence="1 2" key="1">
    <citation type="submission" date="2018-06" db="EMBL/GenBank/DDBJ databases">
        <authorList>
            <consortium name="Pathogen Informatics"/>
            <person name="Doyle S."/>
        </authorList>
    </citation>
    <scope>NUCLEOTIDE SEQUENCE [LARGE SCALE GENOMIC DNA]</scope>
    <source>
        <strain evidence="1 2">NCTC11112</strain>
    </source>
</reference>
<sequence length="97" mass="11048">MSMSSIPSSSNPGSSMAGSKELVTRFPILFALYLFDYRTHGDDSNFVGLWRQCEKPDRWYAGGREKPAQCGRITLVLPNVIKNLAVLLHLARSWRWF</sequence>
<protein>
    <submittedName>
        <fullName evidence="1">Uncharacterized protein</fullName>
    </submittedName>
</protein>